<comment type="caution">
    <text evidence="2">The sequence shown here is derived from an EMBL/GenBank/DDBJ whole genome shotgun (WGS) entry which is preliminary data.</text>
</comment>
<protein>
    <submittedName>
        <fullName evidence="2">Uncharacterized protein</fullName>
    </submittedName>
</protein>
<dbReference type="PANTHER" id="PTHR43092">
    <property type="entry name" value="L-CYSTEINE DESULFHYDRASE"/>
    <property type="match status" value="1"/>
</dbReference>
<keyword evidence="3" id="KW-1185">Reference proteome</keyword>
<reference evidence="2 3" key="1">
    <citation type="journal article" date="2020" name="ISME J.">
        <title>Uncovering the hidden diversity of litter-decomposition mechanisms in mushroom-forming fungi.</title>
        <authorList>
            <person name="Floudas D."/>
            <person name="Bentzer J."/>
            <person name="Ahren D."/>
            <person name="Johansson T."/>
            <person name="Persson P."/>
            <person name="Tunlid A."/>
        </authorList>
    </citation>
    <scope>NUCLEOTIDE SEQUENCE [LARGE SCALE GENOMIC DNA]</scope>
    <source>
        <strain evidence="2 3">CBS 146.42</strain>
    </source>
</reference>
<dbReference type="Proteomes" id="UP000559027">
    <property type="component" value="Unassembled WGS sequence"/>
</dbReference>
<sequence length="209" mass="23864">MVFQPNLTSPEFNSSLAGRKLLVEGAAPADLFQQQPPAFGHTKLKEYFPLDLDYIHLNHGGYGTAPWVVHKVESNLSPKMVNVQRDELVLVQNTTGINTVLRNFEWEEGDLLSSAYWIPAAEFTLNMVNIELPFLANIPGSSKVDSLLMKKMLYERNAYSAHFYHNGRWWTRCSAQVYNEIQDFERLAKIWVEVCDEAKREIEADGKGQ</sequence>
<dbReference type="AlphaFoldDB" id="A0A8H5LJL9"/>
<keyword evidence="1" id="KW-0663">Pyridoxal phosphate</keyword>
<evidence type="ECO:0000256" key="1">
    <source>
        <dbReference type="ARBA" id="ARBA00022898"/>
    </source>
</evidence>
<accession>A0A8H5LJL9</accession>
<evidence type="ECO:0000313" key="3">
    <source>
        <dbReference type="Proteomes" id="UP000559027"/>
    </source>
</evidence>
<dbReference type="EMBL" id="JAACJO010000004">
    <property type="protein sequence ID" value="KAF5359617.1"/>
    <property type="molecule type" value="Genomic_DNA"/>
</dbReference>
<proteinExistence type="predicted"/>
<gene>
    <name evidence="2" type="ORF">D9756_003265</name>
</gene>
<dbReference type="OrthoDB" id="5978656at2759"/>
<name>A0A8H5LJL9_9AGAR</name>
<evidence type="ECO:0000313" key="2">
    <source>
        <dbReference type="EMBL" id="KAF5359617.1"/>
    </source>
</evidence>
<dbReference type="PANTHER" id="PTHR43092:SF2">
    <property type="entry name" value="HERCYNYLCYSTEINE SULFOXIDE LYASE"/>
    <property type="match status" value="1"/>
</dbReference>
<organism evidence="2 3">
    <name type="scientific">Leucocoprinus leucothites</name>
    <dbReference type="NCBI Taxonomy" id="201217"/>
    <lineage>
        <taxon>Eukaryota</taxon>
        <taxon>Fungi</taxon>
        <taxon>Dikarya</taxon>
        <taxon>Basidiomycota</taxon>
        <taxon>Agaricomycotina</taxon>
        <taxon>Agaricomycetes</taxon>
        <taxon>Agaricomycetidae</taxon>
        <taxon>Agaricales</taxon>
        <taxon>Agaricineae</taxon>
        <taxon>Agaricaceae</taxon>
        <taxon>Leucocoprinus</taxon>
    </lineage>
</organism>